<dbReference type="Proteomes" id="UP000593571">
    <property type="component" value="Unassembled WGS sequence"/>
</dbReference>
<dbReference type="EMBL" id="JACASE010000015">
    <property type="protein sequence ID" value="KAF6405806.1"/>
    <property type="molecule type" value="Genomic_DNA"/>
</dbReference>
<evidence type="ECO:0000256" key="1">
    <source>
        <dbReference type="SAM" id="MobiDB-lite"/>
    </source>
</evidence>
<proteinExistence type="predicted"/>
<dbReference type="InterPro" id="IPR027975">
    <property type="entry name" value="TMEM71"/>
</dbReference>
<dbReference type="AlphaFoldDB" id="A0A7J8C4N1"/>
<keyword evidence="4" id="KW-1185">Reference proteome</keyword>
<keyword evidence="2 3" id="KW-0812">Transmembrane</keyword>
<sequence length="329" mass="36302">MYRISQLMSTPVARSSKPERQHAGELSSTCVCPSFACDFLDGDSPFDGCSIDPLAGSHFPCRRSPRLLTNGYYVWTEDSFLSDKDGNMTLSPAQTSVIYKENLVRIFRKKKRIRRSFSSLFKLGASKSWLHGSILGDVDSSSSEDIWLEGASRLDIHHCSENGADLDCSLADDWELETPNAECVNASAWGHIASQPPRKNSHESPLQSQSMASDHLHGNAERLSKTSLLGEVSLQTILLAACLILSAYARWFLGGILASVFTCFLAVTIAYVVKSLFLSLASYFKATTCVRFAKFDSHSGVPLMNVFSLDTRKLSDLQSAWNSCFIGRK</sequence>
<gene>
    <name evidence="3" type="ORF">HJG63_019550</name>
</gene>
<reference evidence="3 4" key="1">
    <citation type="journal article" date="2020" name="Nature">
        <title>Six reference-quality genomes reveal evolution of bat adaptations.</title>
        <authorList>
            <person name="Jebb D."/>
            <person name="Huang Z."/>
            <person name="Pippel M."/>
            <person name="Hughes G.M."/>
            <person name="Lavrichenko K."/>
            <person name="Devanna P."/>
            <person name="Winkler S."/>
            <person name="Jermiin L.S."/>
            <person name="Skirmuntt E.C."/>
            <person name="Katzourakis A."/>
            <person name="Burkitt-Gray L."/>
            <person name="Ray D.A."/>
            <person name="Sullivan K.A.M."/>
            <person name="Roscito J.G."/>
            <person name="Kirilenko B.M."/>
            <person name="Davalos L.M."/>
            <person name="Corthals A.P."/>
            <person name="Power M.L."/>
            <person name="Jones G."/>
            <person name="Ransome R.D."/>
            <person name="Dechmann D.K.N."/>
            <person name="Locatelli A.G."/>
            <person name="Puechmaille S.J."/>
            <person name="Fedrigo O."/>
            <person name="Jarvis E.D."/>
            <person name="Hiller M."/>
            <person name="Vernes S.C."/>
            <person name="Myers E.W."/>
            <person name="Teeling E.C."/>
        </authorList>
    </citation>
    <scope>NUCLEOTIDE SEQUENCE [LARGE SCALE GENOMIC DNA]</scope>
    <source>
        <strain evidence="3">MRouAeg1</strain>
        <tissue evidence="3">Muscle</tissue>
    </source>
</reference>
<dbReference type="PANTHER" id="PTHR35255:SF1">
    <property type="entry name" value="TRANSMEMBRANE PROTEIN 71"/>
    <property type="match status" value="1"/>
</dbReference>
<organism evidence="3 4">
    <name type="scientific">Rousettus aegyptiacus</name>
    <name type="common">Egyptian fruit bat</name>
    <name type="synonym">Pteropus aegyptiacus</name>
    <dbReference type="NCBI Taxonomy" id="9407"/>
    <lineage>
        <taxon>Eukaryota</taxon>
        <taxon>Metazoa</taxon>
        <taxon>Chordata</taxon>
        <taxon>Craniata</taxon>
        <taxon>Vertebrata</taxon>
        <taxon>Euteleostomi</taxon>
        <taxon>Mammalia</taxon>
        <taxon>Eutheria</taxon>
        <taxon>Laurasiatheria</taxon>
        <taxon>Chiroptera</taxon>
        <taxon>Yinpterochiroptera</taxon>
        <taxon>Pteropodoidea</taxon>
        <taxon>Pteropodidae</taxon>
        <taxon>Rousettinae</taxon>
        <taxon>Rousettus</taxon>
    </lineage>
</organism>
<keyword evidence="2" id="KW-0472">Membrane</keyword>
<accession>A0A7J8C4N1</accession>
<dbReference type="PANTHER" id="PTHR35255">
    <property type="entry name" value="TRANSMEMBRANE PROTEIN 71"/>
    <property type="match status" value="1"/>
</dbReference>
<dbReference type="OrthoDB" id="8961338at2759"/>
<protein>
    <submittedName>
        <fullName evidence="3">Transmembrane protein 71</fullName>
    </submittedName>
</protein>
<dbReference type="Pfam" id="PF15121">
    <property type="entry name" value="TMEM71"/>
    <property type="match status" value="1"/>
</dbReference>
<comment type="caution">
    <text evidence="3">The sequence shown here is derived from an EMBL/GenBank/DDBJ whole genome shotgun (WGS) entry which is preliminary data.</text>
</comment>
<feature type="transmembrane region" description="Helical" evidence="2">
    <location>
        <begin position="255"/>
        <end position="273"/>
    </location>
</feature>
<keyword evidence="2" id="KW-1133">Transmembrane helix</keyword>
<evidence type="ECO:0000313" key="3">
    <source>
        <dbReference type="EMBL" id="KAF6405806.1"/>
    </source>
</evidence>
<evidence type="ECO:0000313" key="4">
    <source>
        <dbReference type="Proteomes" id="UP000593571"/>
    </source>
</evidence>
<evidence type="ECO:0000256" key="2">
    <source>
        <dbReference type="SAM" id="Phobius"/>
    </source>
</evidence>
<feature type="compositionally biased region" description="Polar residues" evidence="1">
    <location>
        <begin position="1"/>
        <end position="13"/>
    </location>
</feature>
<name>A0A7J8C4N1_ROUAE</name>
<feature type="region of interest" description="Disordered" evidence="1">
    <location>
        <begin position="1"/>
        <end position="20"/>
    </location>
</feature>